<dbReference type="RefSeq" id="WP_009610197.1">
    <property type="nucleotide sequence ID" value="NZ_SLWU01000037.1"/>
</dbReference>
<feature type="transmembrane region" description="Helical" evidence="7">
    <location>
        <begin position="80"/>
        <end position="103"/>
    </location>
</feature>
<organism evidence="9 10">
    <name type="scientific">Caldanaerobacter subterraneus</name>
    <dbReference type="NCBI Taxonomy" id="911092"/>
    <lineage>
        <taxon>Bacteria</taxon>
        <taxon>Bacillati</taxon>
        <taxon>Bacillota</taxon>
        <taxon>Clostridia</taxon>
        <taxon>Thermoanaerobacterales</taxon>
        <taxon>Thermoanaerobacteraceae</taxon>
        <taxon>Caldanaerobacter</taxon>
    </lineage>
</organism>
<dbReference type="PROSITE" id="PS50928">
    <property type="entry name" value="ABC_TM1"/>
    <property type="match status" value="1"/>
</dbReference>
<keyword evidence="6 7" id="KW-0472">Membrane</keyword>
<dbReference type="InterPro" id="IPR051393">
    <property type="entry name" value="ABC_transporter_permease"/>
</dbReference>
<dbReference type="GO" id="GO:0055085">
    <property type="term" value="P:transmembrane transport"/>
    <property type="evidence" value="ECO:0007669"/>
    <property type="project" value="InterPro"/>
</dbReference>
<dbReference type="CDD" id="cd06261">
    <property type="entry name" value="TM_PBP2"/>
    <property type="match status" value="1"/>
</dbReference>
<keyword evidence="4 7" id="KW-0812">Transmembrane</keyword>
<evidence type="ECO:0000256" key="3">
    <source>
        <dbReference type="ARBA" id="ARBA00022475"/>
    </source>
</evidence>
<evidence type="ECO:0000256" key="1">
    <source>
        <dbReference type="ARBA" id="ARBA00004651"/>
    </source>
</evidence>
<sequence>MIKAGKKLSQERRLALIGFLFVLPAVILFIVLVFIPLLQAFYMSLFDWSTIREVKKFIGLKNYIDMFHDPKFIKSVKVTITWTIIVVPSIIFFSLLLALILNLKSLRFKGLFRTIYFIPVVTNMVAAAFVWRWLFEPTNGVINYFLSLLHLPQPGWLADPKWALPAMMIVGVWKQIGFAMVIFLAGLQTIPRDMFEAAYLDGASGVTMLRKITLPLLNPTIVFTSVMLVINAFRVFTIPYVMSAGGFTYGEPGGPLDSTRVFVIHIYDYGFRQFELGYASANAFFLLLVIMVATIIQFKTLERPFEY</sequence>
<keyword evidence="2 7" id="KW-0813">Transport</keyword>
<feature type="transmembrane region" description="Helical" evidence="7">
    <location>
        <begin position="162"/>
        <end position="185"/>
    </location>
</feature>
<dbReference type="SUPFAM" id="SSF161098">
    <property type="entry name" value="MetI-like"/>
    <property type="match status" value="1"/>
</dbReference>
<keyword evidence="3" id="KW-1003">Cell membrane</keyword>
<proteinExistence type="inferred from homology"/>
<dbReference type="InterPro" id="IPR035906">
    <property type="entry name" value="MetI-like_sf"/>
</dbReference>
<evidence type="ECO:0000313" key="10">
    <source>
        <dbReference type="Proteomes" id="UP000294886"/>
    </source>
</evidence>
<accession>A0A4R2JPU6</accession>
<dbReference type="InterPro" id="IPR000515">
    <property type="entry name" value="MetI-like"/>
</dbReference>
<protein>
    <submittedName>
        <fullName evidence="9">Carbohydrate ABC transporter membrane protein 1 (CUT1 family)</fullName>
    </submittedName>
</protein>
<name>A0A4R2JPU6_9THEO</name>
<dbReference type="PANTHER" id="PTHR30193">
    <property type="entry name" value="ABC TRANSPORTER PERMEASE PROTEIN"/>
    <property type="match status" value="1"/>
</dbReference>
<dbReference type="Pfam" id="PF00528">
    <property type="entry name" value="BPD_transp_1"/>
    <property type="match status" value="1"/>
</dbReference>
<feature type="transmembrane region" description="Helical" evidence="7">
    <location>
        <begin position="115"/>
        <end position="134"/>
    </location>
</feature>
<keyword evidence="5 7" id="KW-1133">Transmembrane helix</keyword>
<evidence type="ECO:0000256" key="2">
    <source>
        <dbReference type="ARBA" id="ARBA00022448"/>
    </source>
</evidence>
<gene>
    <name evidence="9" type="ORF">EV203_1374</name>
</gene>
<dbReference type="PANTHER" id="PTHR30193:SF37">
    <property type="entry name" value="INNER MEMBRANE ABC TRANSPORTER PERMEASE PROTEIN YCJO"/>
    <property type="match status" value="1"/>
</dbReference>
<comment type="subcellular location">
    <subcellularLocation>
        <location evidence="1 7">Cell membrane</location>
        <topology evidence="1 7">Multi-pass membrane protein</topology>
    </subcellularLocation>
</comment>
<comment type="similarity">
    <text evidence="7">Belongs to the binding-protein-dependent transport system permease family.</text>
</comment>
<evidence type="ECO:0000256" key="7">
    <source>
        <dbReference type="RuleBase" id="RU363032"/>
    </source>
</evidence>
<evidence type="ECO:0000313" key="9">
    <source>
        <dbReference type="EMBL" id="TCO56185.1"/>
    </source>
</evidence>
<feature type="domain" description="ABC transmembrane type-1" evidence="8">
    <location>
        <begin position="76"/>
        <end position="297"/>
    </location>
</feature>
<dbReference type="AlphaFoldDB" id="A0A4R2JPU6"/>
<evidence type="ECO:0000256" key="6">
    <source>
        <dbReference type="ARBA" id="ARBA00023136"/>
    </source>
</evidence>
<dbReference type="Gene3D" id="1.10.3720.10">
    <property type="entry name" value="MetI-like"/>
    <property type="match status" value="1"/>
</dbReference>
<dbReference type="Proteomes" id="UP000294886">
    <property type="component" value="Unassembled WGS sequence"/>
</dbReference>
<dbReference type="EMBL" id="SLWU01000037">
    <property type="protein sequence ID" value="TCO56185.1"/>
    <property type="molecule type" value="Genomic_DNA"/>
</dbReference>
<evidence type="ECO:0000256" key="4">
    <source>
        <dbReference type="ARBA" id="ARBA00022692"/>
    </source>
</evidence>
<reference evidence="9 10" key="1">
    <citation type="submission" date="2019-03" db="EMBL/GenBank/DDBJ databases">
        <title>Genomic Encyclopedia of Type Strains, Phase IV (KMG-IV): sequencing the most valuable type-strain genomes for metagenomic binning, comparative biology and taxonomic classification.</title>
        <authorList>
            <person name="Goeker M."/>
        </authorList>
    </citation>
    <scope>NUCLEOTIDE SEQUENCE [LARGE SCALE GENOMIC DNA]</scope>
    <source>
        <strain evidence="9 10">DSM 13054</strain>
    </source>
</reference>
<evidence type="ECO:0000256" key="5">
    <source>
        <dbReference type="ARBA" id="ARBA00022989"/>
    </source>
</evidence>
<feature type="transmembrane region" description="Helical" evidence="7">
    <location>
        <begin position="216"/>
        <end position="236"/>
    </location>
</feature>
<feature type="transmembrane region" description="Helical" evidence="7">
    <location>
        <begin position="276"/>
        <end position="298"/>
    </location>
</feature>
<dbReference type="GO" id="GO:0005886">
    <property type="term" value="C:plasma membrane"/>
    <property type="evidence" value="ECO:0007669"/>
    <property type="project" value="UniProtKB-SubCell"/>
</dbReference>
<feature type="transmembrane region" description="Helical" evidence="7">
    <location>
        <begin position="14"/>
        <end position="38"/>
    </location>
</feature>
<comment type="caution">
    <text evidence="9">The sequence shown here is derived from an EMBL/GenBank/DDBJ whole genome shotgun (WGS) entry which is preliminary data.</text>
</comment>
<evidence type="ECO:0000259" key="8">
    <source>
        <dbReference type="PROSITE" id="PS50928"/>
    </source>
</evidence>